<evidence type="ECO:0000256" key="12">
    <source>
        <dbReference type="SAM" id="MobiDB-lite"/>
    </source>
</evidence>
<comment type="subcellular location">
    <subcellularLocation>
        <location evidence="1">Membrane</location>
        <topology evidence="1">Single-pass type I membrane protein</topology>
    </subcellularLocation>
</comment>
<feature type="domain" description="Ig-like" evidence="15">
    <location>
        <begin position="3"/>
        <end position="131"/>
    </location>
</feature>
<evidence type="ECO:0000313" key="17">
    <source>
        <dbReference type="RefSeq" id="XP_010847987.1"/>
    </source>
</evidence>
<feature type="transmembrane region" description="Helical" evidence="13">
    <location>
        <begin position="438"/>
        <end position="460"/>
    </location>
</feature>
<dbReference type="PROSITE" id="PS50835">
    <property type="entry name" value="IG_LIKE"/>
    <property type="match status" value="3"/>
</dbReference>
<evidence type="ECO:0000313" key="16">
    <source>
        <dbReference type="Proteomes" id="UP000515208"/>
    </source>
</evidence>
<reference evidence="17" key="1">
    <citation type="submission" date="2025-08" db="UniProtKB">
        <authorList>
            <consortium name="RefSeq"/>
        </authorList>
    </citation>
    <scope>IDENTIFICATION</scope>
    <source>
        <tissue evidence="17">Blood</tissue>
    </source>
</reference>
<keyword evidence="7 13" id="KW-0472">Membrane</keyword>
<evidence type="ECO:0000256" key="8">
    <source>
        <dbReference type="ARBA" id="ARBA00023157"/>
    </source>
</evidence>
<dbReference type="InterPro" id="IPR013783">
    <property type="entry name" value="Ig-like_fold"/>
</dbReference>
<keyword evidence="5" id="KW-0130">Cell adhesion</keyword>
<keyword evidence="3 14" id="KW-0732">Signal</keyword>
<organism evidence="16 17">
    <name type="scientific">Bison bison bison</name>
    <name type="common">North American plains bison</name>
    <dbReference type="NCBI Taxonomy" id="43346"/>
    <lineage>
        <taxon>Eukaryota</taxon>
        <taxon>Metazoa</taxon>
        <taxon>Chordata</taxon>
        <taxon>Craniata</taxon>
        <taxon>Vertebrata</taxon>
        <taxon>Euteleostomi</taxon>
        <taxon>Mammalia</taxon>
        <taxon>Eutheria</taxon>
        <taxon>Laurasiatheria</taxon>
        <taxon>Artiodactyla</taxon>
        <taxon>Ruminantia</taxon>
        <taxon>Pecora</taxon>
        <taxon>Bovidae</taxon>
        <taxon>Bovinae</taxon>
        <taxon>Bison</taxon>
    </lineage>
</organism>
<dbReference type="GO" id="GO:0007155">
    <property type="term" value="P:cell adhesion"/>
    <property type="evidence" value="ECO:0007669"/>
    <property type="project" value="UniProtKB-KW"/>
</dbReference>
<feature type="compositionally biased region" description="Polar residues" evidence="12">
    <location>
        <begin position="491"/>
        <end position="509"/>
    </location>
</feature>
<keyword evidence="4" id="KW-0430">Lectin</keyword>
<keyword evidence="2 13" id="KW-0812">Transmembrane</keyword>
<dbReference type="Pfam" id="PF13927">
    <property type="entry name" value="Ig_3"/>
    <property type="match status" value="1"/>
</dbReference>
<keyword evidence="6 13" id="KW-1133">Transmembrane helix</keyword>
<dbReference type="GO" id="GO:0030246">
    <property type="term" value="F:carbohydrate binding"/>
    <property type="evidence" value="ECO:0007669"/>
    <property type="project" value="UniProtKB-KW"/>
</dbReference>
<dbReference type="InterPro" id="IPR051036">
    <property type="entry name" value="SIGLEC"/>
</dbReference>
<evidence type="ECO:0000256" key="7">
    <source>
        <dbReference type="ARBA" id="ARBA00023136"/>
    </source>
</evidence>
<dbReference type="InterPro" id="IPR003599">
    <property type="entry name" value="Ig_sub"/>
</dbReference>
<feature type="signal peptide" evidence="14">
    <location>
        <begin position="1"/>
        <end position="16"/>
    </location>
</feature>
<evidence type="ECO:0000259" key="15">
    <source>
        <dbReference type="PROSITE" id="PS50835"/>
    </source>
</evidence>
<evidence type="ECO:0000256" key="6">
    <source>
        <dbReference type="ARBA" id="ARBA00022989"/>
    </source>
</evidence>
<dbReference type="SUPFAM" id="SSF48726">
    <property type="entry name" value="Immunoglobulin"/>
    <property type="match status" value="4"/>
</dbReference>
<comment type="similarity">
    <text evidence="11">Belongs to the immunoglobulin superfamily. SIGLEC (sialic acid binding Ig-like lectin) family.</text>
</comment>
<sequence>MLPLLLLPPLWAGSLAQDRDYWLKAPRSVSVQEGLCVRVPCSVNYPRGFPSVSTPVHGFWFREGAEIFVDAPVATNKLDREVQEETQGRFHLLGDPRDNNCSLEIRDARKSDRGSYFFRVERGRMKWSYVSEQLFLNVTALTHQPHVLSLGALEPGRPGNLTCSVPWACEPAMPLIFSWTSAAPSSLGPRTPFSSVITLTPRPQDHGTNLTCRVTFPGAGVSTEATIRLNVSYAPQELTIRVYQKEGTGPETLGKSQSLSVQEGQSLRLDCVPDSNPPAMISWTRESLTLSPSNSLNPGVLELPWVELRDQGLYVCQAQHPLGSEKAFLNLVVRTPPQLLGPSCSQEDEGLSCSCSTRAWPAPSLHWRLGEGLLAGNFINASFEIASSSAGPWANSSLSLREGLSSGLRLSCEAQNAHGKQIVKILLLPGKPGPRTGVVQGAIGGAGVTALLALCLIFVVKIYRKKSVERASSQDGDCPASRPASRGHFNESWSDSPSDYQTPASAASTSEKEQELYYANLSFHRPRTHNFQVWDTTEYSEIKIGK</sequence>
<evidence type="ECO:0000256" key="3">
    <source>
        <dbReference type="ARBA" id="ARBA00022729"/>
    </source>
</evidence>
<feature type="domain" description="Ig-like" evidence="15">
    <location>
        <begin position="145"/>
        <end position="228"/>
    </location>
</feature>
<dbReference type="InterPro" id="IPR003598">
    <property type="entry name" value="Ig_sub2"/>
</dbReference>
<protein>
    <submittedName>
        <fullName evidence="17">Sialic acid-binding Ig-like lectin 13 isoform X7</fullName>
    </submittedName>
</protein>
<feature type="chain" id="PRO_5028100143" evidence="14">
    <location>
        <begin position="17"/>
        <end position="546"/>
    </location>
</feature>
<dbReference type="Proteomes" id="UP000515208">
    <property type="component" value="Unplaced"/>
</dbReference>
<dbReference type="CDD" id="cd05712">
    <property type="entry name" value="IgV_CD33"/>
    <property type="match status" value="1"/>
</dbReference>
<keyword evidence="8" id="KW-1015">Disulfide bond</keyword>
<dbReference type="FunFam" id="2.60.40.10:FF:000829">
    <property type="entry name" value="Sialic acid-binding Ig-like lectin 8"/>
    <property type="match status" value="1"/>
</dbReference>
<dbReference type="PANTHER" id="PTHR12035">
    <property type="entry name" value="SIALIC ACID BINDING IMMUNOGLOBULIN-LIKE LECTIN"/>
    <property type="match status" value="1"/>
</dbReference>
<dbReference type="InterPro" id="IPR036179">
    <property type="entry name" value="Ig-like_dom_sf"/>
</dbReference>
<dbReference type="GeneID" id="104995706"/>
<evidence type="ECO:0000256" key="9">
    <source>
        <dbReference type="ARBA" id="ARBA00023180"/>
    </source>
</evidence>
<name>A0A6P3I894_BISBB</name>
<keyword evidence="9" id="KW-0325">Glycoprotein</keyword>
<feature type="domain" description="Ig-like" evidence="15">
    <location>
        <begin position="250"/>
        <end position="330"/>
    </location>
</feature>
<dbReference type="GO" id="GO:0033691">
    <property type="term" value="F:sialic acid binding"/>
    <property type="evidence" value="ECO:0007669"/>
    <property type="project" value="TreeGrafter"/>
</dbReference>
<proteinExistence type="inferred from homology"/>
<dbReference type="RefSeq" id="XP_010847987.1">
    <property type="nucleotide sequence ID" value="XM_010849685.1"/>
</dbReference>
<evidence type="ECO:0000256" key="11">
    <source>
        <dbReference type="ARBA" id="ARBA00038361"/>
    </source>
</evidence>
<gene>
    <name evidence="17" type="primary">LOC104995706</name>
</gene>
<dbReference type="SMART" id="SM00409">
    <property type="entry name" value="IG"/>
    <property type="match status" value="3"/>
</dbReference>
<keyword evidence="16" id="KW-1185">Reference proteome</keyword>
<evidence type="ECO:0000256" key="2">
    <source>
        <dbReference type="ARBA" id="ARBA00022692"/>
    </source>
</evidence>
<dbReference type="InterPro" id="IPR007110">
    <property type="entry name" value="Ig-like_dom"/>
</dbReference>
<dbReference type="Gene3D" id="2.60.40.10">
    <property type="entry name" value="Immunoglobulins"/>
    <property type="match status" value="3"/>
</dbReference>
<evidence type="ECO:0000256" key="4">
    <source>
        <dbReference type="ARBA" id="ARBA00022734"/>
    </source>
</evidence>
<keyword evidence="10" id="KW-0393">Immunoglobulin domain</keyword>
<evidence type="ECO:0000256" key="14">
    <source>
        <dbReference type="SAM" id="SignalP"/>
    </source>
</evidence>
<evidence type="ECO:0000256" key="10">
    <source>
        <dbReference type="ARBA" id="ARBA00023319"/>
    </source>
</evidence>
<evidence type="ECO:0000256" key="13">
    <source>
        <dbReference type="SAM" id="Phobius"/>
    </source>
</evidence>
<dbReference type="PANTHER" id="PTHR12035:SF139">
    <property type="entry name" value="IG-LIKE DOMAIN-CONTAINING PROTEIN"/>
    <property type="match status" value="1"/>
</dbReference>
<dbReference type="Pfam" id="PF07686">
    <property type="entry name" value="V-set"/>
    <property type="match status" value="1"/>
</dbReference>
<evidence type="ECO:0000256" key="5">
    <source>
        <dbReference type="ARBA" id="ARBA00022889"/>
    </source>
</evidence>
<dbReference type="GO" id="GO:0005886">
    <property type="term" value="C:plasma membrane"/>
    <property type="evidence" value="ECO:0007669"/>
    <property type="project" value="TreeGrafter"/>
</dbReference>
<feature type="region of interest" description="Disordered" evidence="12">
    <location>
        <begin position="472"/>
        <end position="510"/>
    </location>
</feature>
<dbReference type="AlphaFoldDB" id="A0A6P3I894"/>
<dbReference type="SMART" id="SM00408">
    <property type="entry name" value="IGc2"/>
    <property type="match status" value="1"/>
</dbReference>
<dbReference type="InterPro" id="IPR013106">
    <property type="entry name" value="Ig_V-set"/>
</dbReference>
<evidence type="ECO:0000256" key="1">
    <source>
        <dbReference type="ARBA" id="ARBA00004479"/>
    </source>
</evidence>
<accession>A0A6P3I894</accession>